<feature type="transmembrane region" description="Helical" evidence="16">
    <location>
        <begin position="532"/>
        <end position="556"/>
    </location>
</feature>
<keyword evidence="10 15" id="KW-0675">Receptor</keyword>
<evidence type="ECO:0000256" key="13">
    <source>
        <dbReference type="ARBA" id="ARBA00023303"/>
    </source>
</evidence>
<dbReference type="Gene3D" id="3.40.190.10">
    <property type="entry name" value="Periplasmic binding protein-like II"/>
    <property type="match status" value="3"/>
</dbReference>
<keyword evidence="20" id="KW-1185">Reference proteome</keyword>
<evidence type="ECO:0000256" key="16">
    <source>
        <dbReference type="SAM" id="Phobius"/>
    </source>
</evidence>
<dbReference type="InterPro" id="IPR017103">
    <property type="entry name" value="Iontropic_Glu_rcpt_pln"/>
</dbReference>
<protein>
    <recommendedName>
        <fullName evidence="15">Glutamate receptor</fullName>
    </recommendedName>
</protein>
<evidence type="ECO:0000256" key="1">
    <source>
        <dbReference type="ARBA" id="ARBA00004141"/>
    </source>
</evidence>
<dbReference type="PANTHER" id="PTHR34836">
    <property type="entry name" value="OS06G0188250 PROTEIN"/>
    <property type="match status" value="1"/>
</dbReference>
<accession>A0A7I8JMM0</accession>
<feature type="transmembrane region" description="Helical" evidence="16">
    <location>
        <begin position="503"/>
        <end position="520"/>
    </location>
</feature>
<keyword evidence="13 15" id="KW-0407">Ion channel</keyword>
<evidence type="ECO:0000256" key="2">
    <source>
        <dbReference type="ARBA" id="ARBA00008685"/>
    </source>
</evidence>
<dbReference type="SUPFAM" id="SSF53850">
    <property type="entry name" value="Periplasmic binding protein-like II"/>
    <property type="match status" value="1"/>
</dbReference>
<evidence type="ECO:0000256" key="14">
    <source>
        <dbReference type="ARBA" id="ARBA00049638"/>
    </source>
</evidence>
<keyword evidence="4 15" id="KW-0813">Transport</keyword>
<feature type="signal peptide" evidence="17">
    <location>
        <begin position="1"/>
        <end position="31"/>
    </location>
</feature>
<evidence type="ECO:0000256" key="11">
    <source>
        <dbReference type="ARBA" id="ARBA00023180"/>
    </source>
</evidence>
<comment type="function">
    <text evidence="14">Glutamate-gated receptor that probably acts as a non-selective cation channel. May be involved in light-signal transduction and calcium homeostasis via the regulation of calcium influx into cells.</text>
</comment>
<evidence type="ECO:0000259" key="18">
    <source>
        <dbReference type="SMART" id="SM00079"/>
    </source>
</evidence>
<dbReference type="GO" id="GO:0016020">
    <property type="term" value="C:membrane"/>
    <property type="evidence" value="ECO:0007669"/>
    <property type="project" value="UniProtKB-SubCell"/>
</dbReference>
<keyword evidence="9 15" id="KW-0472">Membrane</keyword>
<dbReference type="Pfam" id="PF00060">
    <property type="entry name" value="Lig_chan"/>
    <property type="match status" value="1"/>
</dbReference>
<dbReference type="GO" id="GO:0015276">
    <property type="term" value="F:ligand-gated monoatomic ion channel activity"/>
    <property type="evidence" value="ECO:0007669"/>
    <property type="project" value="InterPro"/>
</dbReference>
<evidence type="ECO:0000256" key="8">
    <source>
        <dbReference type="ARBA" id="ARBA00023065"/>
    </source>
</evidence>
<dbReference type="AlphaFoldDB" id="A0A7I8JMM0"/>
<evidence type="ECO:0000256" key="4">
    <source>
        <dbReference type="ARBA" id="ARBA00022448"/>
    </source>
</evidence>
<feature type="domain" description="Ionotropic glutamate receptor C-terminal" evidence="18">
    <location>
        <begin position="373"/>
        <end position="680"/>
    </location>
</feature>
<evidence type="ECO:0000256" key="12">
    <source>
        <dbReference type="ARBA" id="ARBA00023286"/>
    </source>
</evidence>
<name>A0A7I8JMM0_SPIIN</name>
<dbReference type="SUPFAM" id="SSF53822">
    <property type="entry name" value="Periplasmic binding protein-like I"/>
    <property type="match status" value="2"/>
</dbReference>
<dbReference type="EMBL" id="CACRZD030000014">
    <property type="protein sequence ID" value="CAA6671055.1"/>
    <property type="molecule type" value="Genomic_DNA"/>
</dbReference>
<evidence type="ECO:0000256" key="3">
    <source>
        <dbReference type="ARBA" id="ARBA00011095"/>
    </source>
</evidence>
<evidence type="ECO:0000256" key="10">
    <source>
        <dbReference type="ARBA" id="ARBA00023170"/>
    </source>
</evidence>
<comment type="subunit">
    <text evidence="3">May form heteromers.</text>
</comment>
<dbReference type="PANTHER" id="PTHR34836:SF1">
    <property type="entry name" value="OS09G0428600 PROTEIN"/>
    <property type="match status" value="1"/>
</dbReference>
<evidence type="ECO:0000256" key="6">
    <source>
        <dbReference type="ARBA" id="ARBA00022729"/>
    </source>
</evidence>
<dbReference type="InterPro" id="IPR015683">
    <property type="entry name" value="Ionotropic_Glu_rcpt"/>
</dbReference>
<dbReference type="InterPro" id="IPR028082">
    <property type="entry name" value="Peripla_BP_I"/>
</dbReference>
<dbReference type="InterPro" id="IPR001828">
    <property type="entry name" value="ANF_lig-bd_rcpt"/>
</dbReference>
<reference evidence="19 20" key="1">
    <citation type="submission" date="2019-12" db="EMBL/GenBank/DDBJ databases">
        <authorList>
            <person name="Scholz U."/>
            <person name="Mascher M."/>
            <person name="Fiebig A."/>
        </authorList>
    </citation>
    <scope>NUCLEOTIDE SEQUENCE</scope>
</reference>
<keyword evidence="7 16" id="KW-1133">Transmembrane helix</keyword>
<organism evidence="19">
    <name type="scientific">Spirodela intermedia</name>
    <name type="common">Intermediate duckweed</name>
    <dbReference type="NCBI Taxonomy" id="51605"/>
    <lineage>
        <taxon>Eukaryota</taxon>
        <taxon>Viridiplantae</taxon>
        <taxon>Streptophyta</taxon>
        <taxon>Embryophyta</taxon>
        <taxon>Tracheophyta</taxon>
        <taxon>Spermatophyta</taxon>
        <taxon>Magnoliopsida</taxon>
        <taxon>Liliopsida</taxon>
        <taxon>Araceae</taxon>
        <taxon>Lemnoideae</taxon>
        <taxon>Spirodela</taxon>
    </lineage>
</organism>
<evidence type="ECO:0000313" key="20">
    <source>
        <dbReference type="Proteomes" id="UP001189122"/>
    </source>
</evidence>
<dbReference type="EMBL" id="LR743601">
    <property type="protein sequence ID" value="CAA2631812.1"/>
    <property type="molecule type" value="Genomic_DNA"/>
</dbReference>
<comment type="subcellular location">
    <subcellularLocation>
        <location evidence="1">Membrane</location>
        <topology evidence="1">Multi-pass membrane protein</topology>
    </subcellularLocation>
</comment>
<dbReference type="Proteomes" id="UP001189122">
    <property type="component" value="Unassembled WGS sequence"/>
</dbReference>
<dbReference type="CDD" id="cd13686">
    <property type="entry name" value="GluR_Plant"/>
    <property type="match status" value="1"/>
</dbReference>
<keyword evidence="11" id="KW-0325">Glycoprotein</keyword>
<gene>
    <name evidence="19" type="ORF">SI7747_14017460</name>
</gene>
<feature type="transmembrane region" description="Helical" evidence="16">
    <location>
        <begin position="701"/>
        <end position="724"/>
    </location>
</feature>
<dbReference type="InterPro" id="IPR001320">
    <property type="entry name" value="Iontro_rcpt_C"/>
</dbReference>
<dbReference type="PIRSF" id="PIRSF037090">
    <property type="entry name" value="Iontro_Glu-like_rcpt_pln"/>
    <property type="match status" value="1"/>
</dbReference>
<comment type="function">
    <text evidence="15">Glutamate-gated receptor that probably acts as non-selective cation channel.</text>
</comment>
<comment type="similarity">
    <text evidence="2 15">Belongs to the glutamate-gated ion channel (TC 1.A.10.1) family.</text>
</comment>
<evidence type="ECO:0000256" key="7">
    <source>
        <dbReference type="ARBA" id="ARBA00022989"/>
    </source>
</evidence>
<dbReference type="SMART" id="SM00079">
    <property type="entry name" value="PBPe"/>
    <property type="match status" value="1"/>
</dbReference>
<evidence type="ECO:0000256" key="17">
    <source>
        <dbReference type="SAM" id="SignalP"/>
    </source>
</evidence>
<keyword evidence="6 17" id="KW-0732">Signal</keyword>
<keyword evidence="8 15" id="KW-0406">Ion transport</keyword>
<dbReference type="Gene3D" id="3.40.50.2300">
    <property type="match status" value="2"/>
</dbReference>
<evidence type="ECO:0000256" key="5">
    <source>
        <dbReference type="ARBA" id="ARBA00022692"/>
    </source>
</evidence>
<keyword evidence="5 16" id="KW-0812">Transmembrane</keyword>
<keyword evidence="12 15" id="KW-1071">Ligand-gated ion channel</keyword>
<dbReference type="Pfam" id="PF01094">
    <property type="entry name" value="ANF_receptor"/>
    <property type="match status" value="2"/>
</dbReference>
<evidence type="ECO:0000256" key="15">
    <source>
        <dbReference type="PIRNR" id="PIRNR037090"/>
    </source>
</evidence>
<proteinExistence type="inferred from homology"/>
<sequence length="797" mass="87508">MGSRLEFILQSSLFSVITCALLLLLPSGVVAKHGGFDTTLTCINMALSDFYAAYPNSTTRLRLHPRDSTGDVVHAASAAVDLMMNEKVQAIVGPQTSVEAMFLADLGTRSRVPVISFSATSPSVSPKEKSYFVRAAPNDADQAEPIAAVVGAFGWKRVVVVYEDTNSGLVRCPPGRAVGFCGRCCCPLNAGVIAVKPYIAESKVLGDFKRRWRKKFLLENPDSLLSEPSTIGLRAYDTIWALAKVAETLGVVSARYAVTDIADTSSDMALLGTSEAGPEILDSLLNTTFDGLSGNFRLINGELRTSAYEVVNLIGTSQREVGFWTPPRGLSRHLDWSDQRERSTSRENLGLIIWPGESTVVPKGWVEPESGFDLIMKTDYQLSTNMTIASGFVIEVFEEAVKKLPYAIPLEYVAYEGSYDSLVKQIALQKFDAVVGDITITYDRSLSVDFTLPYTGRGVAMACQRRTSGREWLDLPQADGAGALAGGGGFLRLHGAIVWGPRASQIGSVFYFSFSTLVFAHKEKVVSNLSRVVVIVWLFVVLVLTSSYTASLASMFTVRRLQPKYSDINDLRRNGESVGYPKGSFVEKVLKDLGFHETQMKGYLTPEEYKMALANGSKNGGVSAIDQCSSYTITDLIHNTEGFGYAFPKGSPLAIDLSRSILNMTGSNKILEIENRWFREYSSCAEKESDISLNILDFKSFWGLFFITGLASTTSFLVFIVSFLRKNWEPLSREVSGMSLRQKIFAIFEHFDREDLPPQLLPEASFCMSNNSYIQGNLSPDLVSSSCVGSPYHSQRS</sequence>
<evidence type="ECO:0000256" key="9">
    <source>
        <dbReference type="ARBA" id="ARBA00023136"/>
    </source>
</evidence>
<dbReference type="Gene3D" id="1.10.287.70">
    <property type="match status" value="1"/>
</dbReference>
<feature type="chain" id="PRO_5029888271" description="Glutamate receptor" evidence="17">
    <location>
        <begin position="32"/>
        <end position="797"/>
    </location>
</feature>
<evidence type="ECO:0000313" key="19">
    <source>
        <dbReference type="EMBL" id="CAA2631812.1"/>
    </source>
</evidence>